<sequence>MCCTRPLHVPVATIFEISRYMYIHSTLLIRLLKILRQPTQTFTNKGFPRQIPSRSLVYEPFSTGEAEVGRGLLKSIRQPSDQRLNVLQKGRLMFLFATILGRSQYISMKETIHKVAKNSSAAHDQFRPSWGSCGGHSLRPSVNIMTYLSPNMRQHFCTTFS</sequence>
<dbReference type="EMBL" id="NIRI02000056">
    <property type="protein sequence ID" value="KAG5445300.1"/>
    <property type="molecule type" value="Genomic_DNA"/>
</dbReference>
<accession>A0A3R7GTC9</accession>
<keyword evidence="2" id="KW-1185">Reference proteome</keyword>
<evidence type="ECO:0000313" key="1">
    <source>
        <dbReference type="EMBL" id="KAG5445300.1"/>
    </source>
</evidence>
<evidence type="ECO:0000313" key="2">
    <source>
        <dbReference type="Proteomes" id="UP000286415"/>
    </source>
</evidence>
<name>A0A3R7GTC9_CLOSI</name>
<dbReference type="InParanoid" id="A0A3R7GTC9"/>
<dbReference type="AlphaFoldDB" id="A0A3R7GTC9"/>
<gene>
    <name evidence="1" type="ORF">CSKR_111854</name>
</gene>
<reference evidence="1 2" key="2">
    <citation type="journal article" date="2021" name="Genomics">
        <title>High-quality reference genome for Clonorchis sinensis.</title>
        <authorList>
            <person name="Young N.D."/>
            <person name="Stroehlein A.J."/>
            <person name="Kinkar L."/>
            <person name="Wang T."/>
            <person name="Sohn W.M."/>
            <person name="Chang B.C.H."/>
            <person name="Kaur P."/>
            <person name="Weisz D."/>
            <person name="Dudchenko O."/>
            <person name="Aiden E.L."/>
            <person name="Korhonen P.K."/>
            <person name="Gasser R.B."/>
        </authorList>
    </citation>
    <scope>NUCLEOTIDE SEQUENCE [LARGE SCALE GENOMIC DNA]</scope>
    <source>
        <strain evidence="1">Cs-k2</strain>
    </source>
</reference>
<proteinExistence type="predicted"/>
<reference evidence="1 2" key="1">
    <citation type="journal article" date="2018" name="Biotechnol. Adv.">
        <title>Improved genomic resources and new bioinformatic workflow for the carcinogenic parasite Clonorchis sinensis: Biotechnological implications.</title>
        <authorList>
            <person name="Wang D."/>
            <person name="Korhonen P.K."/>
            <person name="Gasser R.B."/>
            <person name="Young N.D."/>
        </authorList>
    </citation>
    <scope>NUCLEOTIDE SEQUENCE [LARGE SCALE GENOMIC DNA]</scope>
    <source>
        <strain evidence="1">Cs-k2</strain>
    </source>
</reference>
<organism evidence="1 2">
    <name type="scientific">Clonorchis sinensis</name>
    <name type="common">Chinese liver fluke</name>
    <dbReference type="NCBI Taxonomy" id="79923"/>
    <lineage>
        <taxon>Eukaryota</taxon>
        <taxon>Metazoa</taxon>
        <taxon>Spiralia</taxon>
        <taxon>Lophotrochozoa</taxon>
        <taxon>Platyhelminthes</taxon>
        <taxon>Trematoda</taxon>
        <taxon>Digenea</taxon>
        <taxon>Opisthorchiida</taxon>
        <taxon>Opisthorchiata</taxon>
        <taxon>Opisthorchiidae</taxon>
        <taxon>Clonorchis</taxon>
    </lineage>
</organism>
<dbReference type="Proteomes" id="UP000286415">
    <property type="component" value="Unassembled WGS sequence"/>
</dbReference>
<protein>
    <submittedName>
        <fullName evidence="1">Uncharacterized protein</fullName>
    </submittedName>
</protein>
<comment type="caution">
    <text evidence="1">The sequence shown here is derived from an EMBL/GenBank/DDBJ whole genome shotgun (WGS) entry which is preliminary data.</text>
</comment>